<evidence type="ECO:0000256" key="1">
    <source>
        <dbReference type="ARBA" id="ARBA00001947"/>
    </source>
</evidence>
<dbReference type="AlphaFoldDB" id="A0A363ULE0"/>
<protein>
    <recommendedName>
        <fullName evidence="8">Peptidase M50 domain-containing protein</fullName>
    </recommendedName>
</protein>
<feature type="transmembrane region" description="Helical" evidence="7">
    <location>
        <begin position="232"/>
        <end position="249"/>
    </location>
</feature>
<dbReference type="PANTHER" id="PTHR13325">
    <property type="entry name" value="PROTEASE M50 MEMBRANE-BOUND TRANSCRIPTION FACTOR SITE 2 PROTEASE"/>
    <property type="match status" value="1"/>
</dbReference>
<dbReference type="Pfam" id="PF02163">
    <property type="entry name" value="Peptidase_M50"/>
    <property type="match status" value="1"/>
</dbReference>
<feature type="transmembrane region" description="Helical" evidence="7">
    <location>
        <begin position="371"/>
        <end position="388"/>
    </location>
</feature>
<dbReference type="GO" id="GO:0005737">
    <property type="term" value="C:cytoplasm"/>
    <property type="evidence" value="ECO:0007669"/>
    <property type="project" value="TreeGrafter"/>
</dbReference>
<comment type="cofactor">
    <cofactor evidence="1">
        <name>Zn(2+)</name>
        <dbReference type="ChEBI" id="CHEBI:29105"/>
    </cofactor>
</comment>
<feature type="transmembrane region" description="Helical" evidence="7">
    <location>
        <begin position="133"/>
        <end position="153"/>
    </location>
</feature>
<keyword evidence="6 7" id="KW-0472">Membrane</keyword>
<name>A0A363ULE0_9GAMM</name>
<comment type="similarity">
    <text evidence="3">Belongs to the peptidase M50B family.</text>
</comment>
<proteinExistence type="inferred from homology"/>
<feature type="transmembrane region" description="Helical" evidence="7">
    <location>
        <begin position="98"/>
        <end position="121"/>
    </location>
</feature>
<dbReference type="PANTHER" id="PTHR13325:SF3">
    <property type="entry name" value="MEMBRANE-BOUND TRANSCRIPTION FACTOR SITE-2 PROTEASE"/>
    <property type="match status" value="1"/>
</dbReference>
<evidence type="ECO:0000256" key="2">
    <source>
        <dbReference type="ARBA" id="ARBA00004127"/>
    </source>
</evidence>
<accession>A0A363ULE0</accession>
<dbReference type="InterPro" id="IPR001193">
    <property type="entry name" value="MBTPS2"/>
</dbReference>
<evidence type="ECO:0000256" key="6">
    <source>
        <dbReference type="ARBA" id="ARBA00023136"/>
    </source>
</evidence>
<feature type="transmembrane region" description="Helical" evidence="7">
    <location>
        <begin position="200"/>
        <end position="220"/>
    </location>
</feature>
<evidence type="ECO:0000256" key="4">
    <source>
        <dbReference type="ARBA" id="ARBA00022692"/>
    </source>
</evidence>
<feature type="domain" description="Peptidase M50" evidence="8">
    <location>
        <begin position="149"/>
        <end position="221"/>
    </location>
</feature>
<keyword evidence="4 7" id="KW-0812">Transmembrane</keyword>
<keyword evidence="10" id="KW-1185">Reference proteome</keyword>
<evidence type="ECO:0000256" key="5">
    <source>
        <dbReference type="ARBA" id="ARBA00022989"/>
    </source>
</evidence>
<feature type="transmembrane region" description="Helical" evidence="7">
    <location>
        <begin position="304"/>
        <end position="326"/>
    </location>
</feature>
<feature type="transmembrane region" description="Helical" evidence="7">
    <location>
        <begin position="332"/>
        <end position="351"/>
    </location>
</feature>
<dbReference type="GO" id="GO:0016020">
    <property type="term" value="C:membrane"/>
    <property type="evidence" value="ECO:0007669"/>
    <property type="project" value="InterPro"/>
</dbReference>
<comment type="caution">
    <text evidence="9">The sequence shown here is derived from an EMBL/GenBank/DDBJ whole genome shotgun (WGS) entry which is preliminary data.</text>
</comment>
<comment type="subcellular location">
    <subcellularLocation>
        <location evidence="2">Endomembrane system</location>
        <topology evidence="2">Multi-pass membrane protein</topology>
    </subcellularLocation>
</comment>
<dbReference type="InterPro" id="IPR008915">
    <property type="entry name" value="Peptidase_M50"/>
</dbReference>
<evidence type="ECO:0000256" key="3">
    <source>
        <dbReference type="ARBA" id="ARBA00007931"/>
    </source>
</evidence>
<keyword evidence="5 7" id="KW-1133">Transmembrane helix</keyword>
<evidence type="ECO:0000256" key="7">
    <source>
        <dbReference type="SAM" id="Phobius"/>
    </source>
</evidence>
<dbReference type="GO" id="GO:0031293">
    <property type="term" value="P:membrane protein intracellular domain proteolysis"/>
    <property type="evidence" value="ECO:0007669"/>
    <property type="project" value="TreeGrafter"/>
</dbReference>
<evidence type="ECO:0000313" key="9">
    <source>
        <dbReference type="EMBL" id="PWN56238.1"/>
    </source>
</evidence>
<reference evidence="9 10" key="1">
    <citation type="submission" date="2018-05" db="EMBL/GenBank/DDBJ databases">
        <title>Abyssibacter profundi OUC007T gen. nov., sp. nov, a marine bacterium isolated from seawater of the Mariana Trench.</title>
        <authorList>
            <person name="Zhou S."/>
        </authorList>
    </citation>
    <scope>NUCLEOTIDE SEQUENCE [LARGE SCALE GENOMIC DNA]</scope>
    <source>
        <strain evidence="9 10">OUC007</strain>
    </source>
</reference>
<sequence length="637" mass="70155">MSPEARRHRYLLWDPAADQAMDMPPRQAEQFLLARDALQSGQRPQALDTAAVGSMLTQIDAARTAAHKRRRPRFNPLFFSLPLLQVAPYQPRLRRIAALAYGWPGALMLAGLMLLCGVMATQSQFALTGSLDQVFSVDALLAFSLLAPVLKLFHELGHVLAATRFGVRVGRAGMMFVALYPLPFVDCSRADLTATRTQRIIISLGGLLADVTIGLCAFVAWHLTDSPWQKQLFGHVFLFNTLSTLLFNLNPLMKLDGYFALSDGLYRRNFHAQSSVALSRLMSTLGRGEFRAAQVLAITRWPQLLFAVAALIYKVYILAFITWMLLPRYYGLGALAVGWGAVLMFVIPRLAGASKPSQGAGTGRAWLRRRWPWLILALFGLLCLPLPHRLTLPVSLDVQGAYAVRAQEAGVLTRLSPPGPVEAGSLLALLRNPELDRAVTLAQQEVQVSEAAMDATRGGEPVAAQAASERRRAARDIAAVVAAKREALSVSAARAGEFMPDPSLRPGDWQNPGDRLGSLLPTGPSAALVGHFPESYAQRFRSGDYRLSLRLPGRHRVLDEDLTASLSRVEDRGMQAGRQLRIDVVAGLRPQQIRAGMGHLKIRFASEPVWRHLVFHARRLRLQYFQARALAQSPRGE</sequence>
<dbReference type="GO" id="GO:0004222">
    <property type="term" value="F:metalloendopeptidase activity"/>
    <property type="evidence" value="ECO:0007669"/>
    <property type="project" value="InterPro"/>
</dbReference>
<dbReference type="Proteomes" id="UP000251800">
    <property type="component" value="Unassembled WGS sequence"/>
</dbReference>
<evidence type="ECO:0000313" key="10">
    <source>
        <dbReference type="Proteomes" id="UP000251800"/>
    </source>
</evidence>
<gene>
    <name evidence="9" type="ORF">DEH80_08170</name>
</gene>
<dbReference type="EMBL" id="QEQK01000006">
    <property type="protein sequence ID" value="PWN56238.1"/>
    <property type="molecule type" value="Genomic_DNA"/>
</dbReference>
<dbReference type="GO" id="GO:0012505">
    <property type="term" value="C:endomembrane system"/>
    <property type="evidence" value="ECO:0007669"/>
    <property type="project" value="UniProtKB-SubCell"/>
</dbReference>
<organism evidence="9 10">
    <name type="scientific">Abyssibacter profundi</name>
    <dbReference type="NCBI Taxonomy" id="2182787"/>
    <lineage>
        <taxon>Bacteria</taxon>
        <taxon>Pseudomonadati</taxon>
        <taxon>Pseudomonadota</taxon>
        <taxon>Gammaproteobacteria</taxon>
        <taxon>Chromatiales</taxon>
        <taxon>Oceanococcaceae</taxon>
        <taxon>Abyssibacter</taxon>
    </lineage>
</organism>
<evidence type="ECO:0000259" key="8">
    <source>
        <dbReference type="Pfam" id="PF02163"/>
    </source>
</evidence>